<dbReference type="SUPFAM" id="SSF56784">
    <property type="entry name" value="HAD-like"/>
    <property type="match status" value="1"/>
</dbReference>
<dbReference type="EMBL" id="PHHF01000041">
    <property type="protein sequence ID" value="PTD22509.1"/>
    <property type="molecule type" value="Genomic_DNA"/>
</dbReference>
<comment type="caution">
    <text evidence="1">The sequence shown here is derived from an EMBL/GenBank/DDBJ whole genome shotgun (WGS) entry which is preliminary data.</text>
</comment>
<evidence type="ECO:0000313" key="2">
    <source>
        <dbReference type="Proteomes" id="UP000241206"/>
    </source>
</evidence>
<dbReference type="CDD" id="cd02603">
    <property type="entry name" value="HAD_sEH-N_like"/>
    <property type="match status" value="1"/>
</dbReference>
<dbReference type="SFLD" id="SFLDG01129">
    <property type="entry name" value="C1.5:_HAD__Beta-PGM__Phosphata"/>
    <property type="match status" value="1"/>
</dbReference>
<proteinExistence type="predicted"/>
<dbReference type="InterPro" id="IPR036412">
    <property type="entry name" value="HAD-like_sf"/>
</dbReference>
<name>A0A2T4I0T8_9SPHN</name>
<organism evidence="1 2">
    <name type="scientific">Edaphosphingomonas fennica</name>
    <dbReference type="NCBI Taxonomy" id="114404"/>
    <lineage>
        <taxon>Bacteria</taxon>
        <taxon>Pseudomonadati</taxon>
        <taxon>Pseudomonadota</taxon>
        <taxon>Alphaproteobacteria</taxon>
        <taxon>Sphingomonadales</taxon>
        <taxon>Rhizorhabdaceae</taxon>
        <taxon>Edaphosphingomonas</taxon>
    </lineage>
</organism>
<reference evidence="1 2" key="1">
    <citation type="submission" date="2017-11" db="EMBL/GenBank/DDBJ databases">
        <title>Sphingomonas oleivorans sp. nov., isolated from oil-contaminated soil.</title>
        <authorList>
            <person name="Wang L."/>
            <person name="Chen L."/>
        </authorList>
    </citation>
    <scope>NUCLEOTIDE SEQUENCE [LARGE SCALE GENOMIC DNA]</scope>
    <source>
        <strain evidence="1 2">K101</strain>
    </source>
</reference>
<evidence type="ECO:0000313" key="1">
    <source>
        <dbReference type="EMBL" id="PTD22509.1"/>
    </source>
</evidence>
<dbReference type="PANTHER" id="PTHR43611">
    <property type="entry name" value="ALPHA-D-GLUCOSE 1-PHOSPHATE PHOSPHATASE"/>
    <property type="match status" value="1"/>
</dbReference>
<dbReference type="RefSeq" id="WP_107394731.1">
    <property type="nucleotide sequence ID" value="NZ_PHHF01000041.1"/>
</dbReference>
<dbReference type="Pfam" id="PF00702">
    <property type="entry name" value="Hydrolase"/>
    <property type="match status" value="1"/>
</dbReference>
<accession>A0A2T4I0T8</accession>
<dbReference type="GO" id="GO:0016787">
    <property type="term" value="F:hydrolase activity"/>
    <property type="evidence" value="ECO:0007669"/>
    <property type="project" value="UniProtKB-KW"/>
</dbReference>
<dbReference type="PRINTS" id="PR00413">
    <property type="entry name" value="HADHALOGNASE"/>
</dbReference>
<dbReference type="NCBIfam" id="TIGR01509">
    <property type="entry name" value="HAD-SF-IA-v3"/>
    <property type="match status" value="1"/>
</dbReference>
<dbReference type="InterPro" id="IPR023214">
    <property type="entry name" value="HAD_sf"/>
</dbReference>
<gene>
    <name evidence="1" type="ORF">CV103_09230</name>
</gene>
<protein>
    <submittedName>
        <fullName evidence="1">Hydrolase</fullName>
    </submittedName>
</protein>
<dbReference type="AlphaFoldDB" id="A0A2T4I0T8"/>
<keyword evidence="2" id="KW-1185">Reference proteome</keyword>
<keyword evidence="1" id="KW-0378">Hydrolase</keyword>
<dbReference type="SFLD" id="SFLDS00003">
    <property type="entry name" value="Haloacid_Dehalogenase"/>
    <property type="match status" value="1"/>
</dbReference>
<dbReference type="Proteomes" id="UP000241206">
    <property type="component" value="Unassembled WGS sequence"/>
</dbReference>
<dbReference type="PANTHER" id="PTHR43611:SF3">
    <property type="entry name" value="FLAVIN MONONUCLEOTIDE HYDROLASE 1, CHLOROPLATIC"/>
    <property type="match status" value="1"/>
</dbReference>
<dbReference type="Gene3D" id="3.40.50.1000">
    <property type="entry name" value="HAD superfamily/HAD-like"/>
    <property type="match status" value="1"/>
</dbReference>
<dbReference type="InterPro" id="IPR006439">
    <property type="entry name" value="HAD-SF_hydro_IA"/>
</dbReference>
<sequence>MAVIFDVGHVLFDWHPRNLYARLIPDRAALEDFLAHVVTFEWHSQHDAGRPFAETSAELATLHPEYAPLIAQFGPRFGEMVPGPIPGSPEIVAALDEAGVPLFALTNFSAEFWPPFRADHAALFDRFRDILVSGEEKLVKPDPEIFRRAMARFGLAPGEALFVDDRADNVAAGEAAGLIGHHFRDAPTLRADLVARGLLPG</sequence>